<protein>
    <submittedName>
        <fullName evidence="2">Alpha/beta hydrolase</fullName>
    </submittedName>
</protein>
<dbReference type="PRINTS" id="PR00111">
    <property type="entry name" value="ABHYDROLASE"/>
</dbReference>
<reference evidence="2 3" key="1">
    <citation type="submission" date="2018-10" db="EMBL/GenBank/DDBJ databases">
        <title>Draft genome sequence of Bacillus salarius IM0101, isolated from a hypersaline soil in Inner Mongolia, China.</title>
        <authorList>
            <person name="Yamprayoonswat W."/>
            <person name="Boonvisut S."/>
            <person name="Jumpathong W."/>
            <person name="Sittihan S."/>
            <person name="Ruangsuj P."/>
            <person name="Wanthongcharoen S."/>
            <person name="Thongpramul N."/>
            <person name="Pimmason S."/>
            <person name="Yu B."/>
            <person name="Yasawong M."/>
        </authorList>
    </citation>
    <scope>NUCLEOTIDE SEQUENCE [LARGE SCALE GENOMIC DNA]</scope>
    <source>
        <strain evidence="2 3">IM0101</strain>
    </source>
</reference>
<dbReference type="RefSeq" id="WP_125556738.1">
    <property type="nucleotide sequence ID" value="NZ_RBVX01000014.1"/>
</dbReference>
<dbReference type="Pfam" id="PF12146">
    <property type="entry name" value="Hydrolase_4"/>
    <property type="match status" value="1"/>
</dbReference>
<gene>
    <name evidence="2" type="ORF">D7Z54_15335</name>
</gene>
<comment type="caution">
    <text evidence="2">The sequence shown here is derived from an EMBL/GenBank/DDBJ whole genome shotgun (WGS) entry which is preliminary data.</text>
</comment>
<feature type="domain" description="Serine aminopeptidase S33" evidence="1">
    <location>
        <begin position="44"/>
        <end position="270"/>
    </location>
</feature>
<dbReference type="OrthoDB" id="5614837at2"/>
<proteinExistence type="predicted"/>
<dbReference type="InterPro" id="IPR000073">
    <property type="entry name" value="AB_hydrolase_1"/>
</dbReference>
<organism evidence="2 3">
    <name type="scientific">Salibacterium salarium</name>
    <dbReference type="NCBI Taxonomy" id="284579"/>
    <lineage>
        <taxon>Bacteria</taxon>
        <taxon>Bacillati</taxon>
        <taxon>Bacillota</taxon>
        <taxon>Bacilli</taxon>
        <taxon>Bacillales</taxon>
        <taxon>Bacillaceae</taxon>
    </lineage>
</organism>
<sequence length="288" mass="33538">MNADFDIKKYRKDYNLPGDNVNHTWNFIDYKDYQLFFQMFSPPEAERTILFLHGFFDHTGTHAEWIRYLTDKNFNVAAFDLPGHGQSGGPPFEIESFQDYQEALRSVLEYLRGQGMNDVHGVGHSTGGAVIADYLLSNADTLFHKAALISPLIRSNQWWLSKIAAPLVSTFQKELPRTFRRDTGESAFMESLKQDPLEGRKIPVKWVLAMFEWEKEIMEKTPSSKPILILQGTNDQTVEWKHNMNVYHTLFPESTRILIDNGRHHLLNERKAQKDIIYRLLLEYLNKK</sequence>
<keyword evidence="2" id="KW-0378">Hydrolase</keyword>
<dbReference type="GO" id="GO:0016787">
    <property type="term" value="F:hydrolase activity"/>
    <property type="evidence" value="ECO:0007669"/>
    <property type="project" value="UniProtKB-KW"/>
</dbReference>
<dbReference type="PANTHER" id="PTHR11614">
    <property type="entry name" value="PHOSPHOLIPASE-RELATED"/>
    <property type="match status" value="1"/>
</dbReference>
<dbReference type="Proteomes" id="UP000275076">
    <property type="component" value="Unassembled WGS sequence"/>
</dbReference>
<dbReference type="SUPFAM" id="SSF53474">
    <property type="entry name" value="alpha/beta-Hydrolases"/>
    <property type="match status" value="1"/>
</dbReference>
<dbReference type="Gene3D" id="3.40.50.1820">
    <property type="entry name" value="alpha/beta hydrolase"/>
    <property type="match status" value="1"/>
</dbReference>
<evidence type="ECO:0000259" key="1">
    <source>
        <dbReference type="Pfam" id="PF12146"/>
    </source>
</evidence>
<name>A0A3R9P6W0_9BACI</name>
<dbReference type="EMBL" id="RBVX01000014">
    <property type="protein sequence ID" value="RSL32524.1"/>
    <property type="molecule type" value="Genomic_DNA"/>
</dbReference>
<dbReference type="InterPro" id="IPR051044">
    <property type="entry name" value="MAG_DAG_Lipase"/>
</dbReference>
<accession>A0A3R9P6W0</accession>
<dbReference type="InterPro" id="IPR022742">
    <property type="entry name" value="Hydrolase_4"/>
</dbReference>
<evidence type="ECO:0000313" key="2">
    <source>
        <dbReference type="EMBL" id="RSL32524.1"/>
    </source>
</evidence>
<dbReference type="AlphaFoldDB" id="A0A3R9P6W0"/>
<dbReference type="InterPro" id="IPR029058">
    <property type="entry name" value="AB_hydrolase_fold"/>
</dbReference>
<evidence type="ECO:0000313" key="3">
    <source>
        <dbReference type="Proteomes" id="UP000275076"/>
    </source>
</evidence>
<keyword evidence="3" id="KW-1185">Reference proteome</keyword>